<dbReference type="EMBL" id="CP101655">
    <property type="protein sequence ID" value="WDR38292.1"/>
    <property type="molecule type" value="Genomic_DNA"/>
</dbReference>
<keyword evidence="2" id="KW-0812">Transmembrane</keyword>
<dbReference type="PROSITE" id="PS51123">
    <property type="entry name" value="OMPA_2"/>
    <property type="match status" value="1"/>
</dbReference>
<dbReference type="InterPro" id="IPR036737">
    <property type="entry name" value="OmpA-like_sf"/>
</dbReference>
<dbReference type="Gene3D" id="3.30.1330.60">
    <property type="entry name" value="OmpA-like domain"/>
    <property type="match status" value="1"/>
</dbReference>
<gene>
    <name evidence="4" type="ORF">NN484_11300</name>
</gene>
<sequence>MSELLTSVEKYGSLTAKLIVALGVCITWGYCAFIINFFPTGLTVADSLVFIFIALGFGILYVYWLLFGFLGAYFFVSFFQEPHIRARLFAAVMFLVFAGCLVFLACIMKDASSLLAPLFSGALLYLTIIHWKPDVARASIKQRRERARMRIVIFFTALFLPLTVAVPVIGIIIDSSFGLIGITQKNVSLAVSEDNQKIINDVAKEFDISVYGCSENGKKTNIVHHFNVLWHGLGERSLVELLTHDGNGWKPKARIELDRSGLKILKPTNKETTFNTCLTLNSDTLFGTYEDNISKYGKLQLKVFSDETKNKLNADHLQILSAKIIGYTDRVPVSKNSDSNFDLSIRRANSVHTELKEYGLLTDIPESEIKSSGQGSLLSKSNCSRELNPAELKECLAVDRRVEIELKLQMKPTEKQTSTDPAPQKDMSVCDFVFCKIGLKKCPDKVPATMAPSDN</sequence>
<dbReference type="SUPFAM" id="SSF103088">
    <property type="entry name" value="OmpA-like"/>
    <property type="match status" value="1"/>
</dbReference>
<reference evidence="4 5" key="1">
    <citation type="submission" date="2022-07" db="EMBL/GenBank/DDBJ databases">
        <authorList>
            <person name="Abrouk D."/>
            <person name="Moenne-Loccoz Y."/>
            <person name="Todorovic I."/>
            <person name="Raicevic V."/>
            <person name="Jovicic-Petrovic J."/>
        </authorList>
    </citation>
    <scope>NUCLEOTIDE SEQUENCE [LARGE SCALE GENOMIC DNA]</scope>
    <source>
        <strain evidence="5">IT-P374</strain>
    </source>
</reference>
<proteinExistence type="predicted"/>
<dbReference type="RefSeq" id="WP_274659120.1">
    <property type="nucleotide sequence ID" value="NZ_CP101655.1"/>
</dbReference>
<accession>A0ABY7ZG47</accession>
<evidence type="ECO:0000313" key="4">
    <source>
        <dbReference type="EMBL" id="WDR38292.1"/>
    </source>
</evidence>
<dbReference type="InterPro" id="IPR006665">
    <property type="entry name" value="OmpA-like"/>
</dbReference>
<organism evidence="4 5">
    <name type="scientific">Pseudomonas serboccidentalis</name>
    <dbReference type="NCBI Taxonomy" id="2964670"/>
    <lineage>
        <taxon>Bacteria</taxon>
        <taxon>Pseudomonadati</taxon>
        <taxon>Pseudomonadota</taxon>
        <taxon>Gammaproteobacteria</taxon>
        <taxon>Pseudomonadales</taxon>
        <taxon>Pseudomonadaceae</taxon>
        <taxon>Pseudomonas</taxon>
    </lineage>
</organism>
<dbReference type="Proteomes" id="UP001222282">
    <property type="component" value="Chromosome"/>
</dbReference>
<keyword evidence="5" id="KW-1185">Reference proteome</keyword>
<feature type="transmembrane region" description="Helical" evidence="2">
    <location>
        <begin position="18"/>
        <end position="38"/>
    </location>
</feature>
<name>A0ABY7ZG47_9PSED</name>
<evidence type="ECO:0000256" key="1">
    <source>
        <dbReference type="PROSITE-ProRule" id="PRU00473"/>
    </source>
</evidence>
<feature type="domain" description="OmpA-like" evidence="3">
    <location>
        <begin position="273"/>
        <end position="410"/>
    </location>
</feature>
<keyword evidence="2" id="KW-1133">Transmembrane helix</keyword>
<feature type="transmembrane region" description="Helical" evidence="2">
    <location>
        <begin position="151"/>
        <end position="173"/>
    </location>
</feature>
<feature type="transmembrane region" description="Helical" evidence="2">
    <location>
        <begin position="114"/>
        <end position="131"/>
    </location>
</feature>
<keyword evidence="1 2" id="KW-0472">Membrane</keyword>
<evidence type="ECO:0000259" key="3">
    <source>
        <dbReference type="PROSITE" id="PS51123"/>
    </source>
</evidence>
<feature type="transmembrane region" description="Helical" evidence="2">
    <location>
        <begin position="88"/>
        <end position="108"/>
    </location>
</feature>
<evidence type="ECO:0000256" key="2">
    <source>
        <dbReference type="SAM" id="Phobius"/>
    </source>
</evidence>
<protein>
    <submittedName>
        <fullName evidence="4">OmpA family protein</fullName>
    </submittedName>
</protein>
<evidence type="ECO:0000313" key="5">
    <source>
        <dbReference type="Proteomes" id="UP001222282"/>
    </source>
</evidence>
<feature type="transmembrane region" description="Helical" evidence="2">
    <location>
        <begin position="50"/>
        <end position="76"/>
    </location>
</feature>